<comment type="caution">
    <text evidence="1">The sequence shown here is derived from an EMBL/GenBank/DDBJ whole genome shotgun (WGS) entry which is preliminary data.</text>
</comment>
<proteinExistence type="predicted"/>
<dbReference type="InParanoid" id="A0A6L2QCW5"/>
<evidence type="ECO:0000313" key="1">
    <source>
        <dbReference type="EMBL" id="GFG39897.1"/>
    </source>
</evidence>
<dbReference type="Proteomes" id="UP000502823">
    <property type="component" value="Unassembled WGS sequence"/>
</dbReference>
<keyword evidence="2" id="KW-1185">Reference proteome</keyword>
<gene>
    <name evidence="1" type="ORF">Cfor_03882</name>
</gene>
<dbReference type="InterPro" id="IPR036397">
    <property type="entry name" value="RNaseH_sf"/>
</dbReference>
<dbReference type="Gene3D" id="3.30.420.10">
    <property type="entry name" value="Ribonuclease H-like superfamily/Ribonuclease H"/>
    <property type="match status" value="1"/>
</dbReference>
<organism evidence="1 2">
    <name type="scientific">Coptotermes formosanus</name>
    <name type="common">Formosan subterranean termite</name>
    <dbReference type="NCBI Taxonomy" id="36987"/>
    <lineage>
        <taxon>Eukaryota</taxon>
        <taxon>Metazoa</taxon>
        <taxon>Ecdysozoa</taxon>
        <taxon>Arthropoda</taxon>
        <taxon>Hexapoda</taxon>
        <taxon>Insecta</taxon>
        <taxon>Pterygota</taxon>
        <taxon>Neoptera</taxon>
        <taxon>Polyneoptera</taxon>
        <taxon>Dictyoptera</taxon>
        <taxon>Blattodea</taxon>
        <taxon>Blattoidea</taxon>
        <taxon>Termitoidae</taxon>
        <taxon>Rhinotermitidae</taxon>
        <taxon>Coptotermes</taxon>
    </lineage>
</organism>
<dbReference type="GO" id="GO:0003676">
    <property type="term" value="F:nucleic acid binding"/>
    <property type="evidence" value="ECO:0007669"/>
    <property type="project" value="InterPro"/>
</dbReference>
<evidence type="ECO:0000313" key="2">
    <source>
        <dbReference type="Proteomes" id="UP000502823"/>
    </source>
</evidence>
<name>A0A6L2QCW5_COPFO</name>
<dbReference type="AlphaFoldDB" id="A0A6L2QCW5"/>
<reference evidence="2" key="1">
    <citation type="submission" date="2020-01" db="EMBL/GenBank/DDBJ databases">
        <title>Draft genome sequence of the Termite Coptotermes fromosanus.</title>
        <authorList>
            <person name="Itakura S."/>
            <person name="Yosikawa Y."/>
            <person name="Umezawa K."/>
        </authorList>
    </citation>
    <scope>NUCLEOTIDE SEQUENCE [LARGE SCALE GENOMIC DNA]</scope>
</reference>
<sequence>MVSMTLLRIQNELNSMQCKMLKHPAYSLGLLPCNFHVSGPVKEISGIFTSDNDMQYAVVHWKQQPKEFFAHGIH</sequence>
<protein>
    <submittedName>
        <fullName evidence="1">Uncharacterized protein</fullName>
    </submittedName>
</protein>
<dbReference type="EMBL" id="BLKM01001271">
    <property type="protein sequence ID" value="GFG39897.1"/>
    <property type="molecule type" value="Genomic_DNA"/>
</dbReference>
<accession>A0A6L2QCW5</accession>